<feature type="region of interest" description="Disordered" evidence="5">
    <location>
        <begin position="1036"/>
        <end position="1078"/>
    </location>
</feature>
<feature type="compositionally biased region" description="Basic and acidic residues" evidence="5">
    <location>
        <begin position="1039"/>
        <end position="1067"/>
    </location>
</feature>
<sequence length="1133" mass="131626">MNREQTMQTPVMMPSPHLTSTVMREPKRLRPEESYMGVYTMTPDQQQQHAHPQTPQPQHHQASMDYNTQVTWMLAQRQQQEEVARQQQERAMNYAKLRSNLQHAIRRGTGLMEDDEEPIVEDVMMSSEGRIEDLNEGMDFDTMDIDLPPSKNRRERSELKPDFFDPASIMDESGFPQSSRFRPLLSVMSFSRAPLKRFNEHVGCAPPPGTYDVKSGEVKGPASFHKAERFRTASKKEVPLPSPSKEVPMSPVRRTMSVDGLADALSSKKDKNSFTLEMKHQRLLEKEIRSLVQQRGEQDRRLLTLEQELKKLESKLLVAVREKTGLAANVASLERQLAELKKANEFLKTKVSADITKKKINSLSMELIEAKNKLDAKDKELSFLQISSEGKVKVLETDLETARTTFRVLQERNKDLVGLATSCFLLSSNKDIIQELRVEIKALQSYLDSANEEIQDLRIKLQDKSTMERRFSDTQENLSDAEKKLEKRTSELQDCREVLKAKEEELRRSQQELQGSQRALEEKEREMAQHVQDLHASQASLKELEEQIQRATQDLEDSQSVVRQQEQELARVKEILRRTEDELDQRVALMGERCLVLEDERARTQEEGLRRVQELKAEISSLEESRKSEKEAFGKLKEEHDALTKQLEEEKTHSGSLASMLERLRDETEADRRQLGEELEDALEELSELEKQERCSEEAIQHLTQKNQTLEQELKNTCIELEKKCAEMQALEEAHVMTIKKLEEDHNSCLAKLGDVTTDFESTRRSLGEQKVQAEAQAHQLQEEMNQLKQQLQQDQQKLISYQEMQDKQREEHARMLLEVQTKLAQREEESKRAAETWSEELRLLRTEVEQERGERERAQTQLEREQKRRQSVEGRSAEASSLQGRVEELEDEVSELNRQVQEERDTARRHAVEWQQERQQLCRQMEEERQDYHKQLAEAQMQSTCDAETEHWRNLYEELYAKVKPFQEQLDRFAAERNALLSEKGATQAELNKLADAYANLMGHQNQKQKIKHMVKLKEENLELKQEVSKLRAQVGKQKQELDRLKSSQTSRRFDPSKAFKHELKENQQPTSALTPGYSESIDMGARSQDSTCLKHHTRLFCMDQSEKLKKEVTLPPVEDLRSDPLSLRDLC</sequence>
<dbReference type="GO" id="GO:0005819">
    <property type="term" value="C:spindle"/>
    <property type="evidence" value="ECO:0007669"/>
    <property type="project" value="UniProtKB-SubCell"/>
</dbReference>
<evidence type="ECO:0000256" key="4">
    <source>
        <dbReference type="SAM" id="Coils"/>
    </source>
</evidence>
<evidence type="ECO:0000256" key="5">
    <source>
        <dbReference type="SAM" id="MobiDB-lite"/>
    </source>
</evidence>
<evidence type="ECO:0000256" key="2">
    <source>
        <dbReference type="ARBA" id="ARBA00022490"/>
    </source>
</evidence>
<dbReference type="PANTHER" id="PTHR18956">
    <property type="entry name" value="HYALURONAN MEDIATED MOTILITY RECEPTOR"/>
    <property type="match status" value="1"/>
</dbReference>
<feature type="region of interest" description="Disordered" evidence="5">
    <location>
        <begin position="1113"/>
        <end position="1133"/>
    </location>
</feature>
<keyword evidence="8" id="KW-1185">Reference proteome</keyword>
<keyword evidence="3" id="KW-0206">Cytoskeleton</keyword>
<dbReference type="GO" id="GO:0016020">
    <property type="term" value="C:membrane"/>
    <property type="evidence" value="ECO:0007669"/>
    <property type="project" value="TreeGrafter"/>
</dbReference>
<name>A0A498NSY7_LABRO</name>
<dbReference type="AlphaFoldDB" id="A0A498NSY7"/>
<evidence type="ECO:0000313" key="7">
    <source>
        <dbReference type="EMBL" id="RXN35252.1"/>
    </source>
</evidence>
<comment type="caution">
    <text evidence="7">The sequence shown here is derived from an EMBL/GenBank/DDBJ whole genome shotgun (WGS) entry which is preliminary data.</text>
</comment>
<keyword evidence="7" id="KW-0675">Receptor</keyword>
<feature type="region of interest" description="Disordered" evidence="5">
    <location>
        <begin position="849"/>
        <end position="891"/>
    </location>
</feature>
<dbReference type="InterPro" id="IPR031794">
    <property type="entry name" value="HMMR_C"/>
</dbReference>
<feature type="coiled-coil region" evidence="4">
    <location>
        <begin position="764"/>
        <end position="805"/>
    </location>
</feature>
<proteinExistence type="predicted"/>
<dbReference type="GO" id="GO:0005540">
    <property type="term" value="F:hyaluronic acid binding"/>
    <property type="evidence" value="ECO:0007669"/>
    <property type="project" value="InterPro"/>
</dbReference>
<dbReference type="Pfam" id="PF15908">
    <property type="entry name" value="HMMR_C"/>
    <property type="match status" value="1"/>
</dbReference>
<dbReference type="InterPro" id="IPR026203">
    <property type="entry name" value="IHABP"/>
</dbReference>
<keyword evidence="2" id="KW-0963">Cytoplasm</keyword>
<feature type="domain" description="Hyaluronan-mediated motility receptor C-terminal" evidence="6">
    <location>
        <begin position="926"/>
        <end position="1078"/>
    </location>
</feature>
<comment type="subcellular location">
    <subcellularLocation>
        <location evidence="1">Cytoplasm</location>
        <location evidence="1">Cytoskeleton</location>
        <location evidence="1">Spindle</location>
    </subcellularLocation>
</comment>
<gene>
    <name evidence="7" type="ORF">ROHU_014491</name>
</gene>
<accession>A0A498NSY7</accession>
<feature type="coiled-coil region" evidence="4">
    <location>
        <begin position="295"/>
        <end position="734"/>
    </location>
</feature>
<feature type="region of interest" description="Disordered" evidence="5">
    <location>
        <begin position="44"/>
        <end position="63"/>
    </location>
</feature>
<dbReference type="Pfam" id="PF15905">
    <property type="entry name" value="HMMR_N"/>
    <property type="match status" value="1"/>
</dbReference>
<dbReference type="EMBL" id="QBIY01011129">
    <property type="protein sequence ID" value="RXN35252.1"/>
    <property type="molecule type" value="Genomic_DNA"/>
</dbReference>
<reference evidence="7 8" key="1">
    <citation type="submission" date="2018-03" db="EMBL/GenBank/DDBJ databases">
        <title>Draft genome sequence of Rohu Carp (Labeo rohita).</title>
        <authorList>
            <person name="Das P."/>
            <person name="Kushwaha B."/>
            <person name="Joshi C.G."/>
            <person name="Kumar D."/>
            <person name="Nagpure N.S."/>
            <person name="Sahoo L."/>
            <person name="Das S.P."/>
            <person name="Bit A."/>
            <person name="Patnaik S."/>
            <person name="Meher P.K."/>
            <person name="Jayasankar P."/>
            <person name="Koringa P.G."/>
            <person name="Patel N.V."/>
            <person name="Hinsu A.T."/>
            <person name="Kumar R."/>
            <person name="Pandey M."/>
            <person name="Agarwal S."/>
            <person name="Srivastava S."/>
            <person name="Singh M."/>
            <person name="Iquebal M.A."/>
            <person name="Jaiswal S."/>
            <person name="Angadi U.B."/>
            <person name="Kumar N."/>
            <person name="Raza M."/>
            <person name="Shah T.M."/>
            <person name="Rai A."/>
            <person name="Jena J.K."/>
        </authorList>
    </citation>
    <scope>NUCLEOTIDE SEQUENCE [LARGE SCALE GENOMIC DNA]</scope>
    <source>
        <strain evidence="7">DASCIFA01</strain>
        <tissue evidence="7">Testis</tissue>
    </source>
</reference>
<feature type="compositionally biased region" description="Basic and acidic residues" evidence="5">
    <location>
        <begin position="1113"/>
        <end position="1124"/>
    </location>
</feature>
<keyword evidence="4" id="KW-0175">Coiled coil</keyword>
<feature type="compositionally biased region" description="Basic and acidic residues" evidence="5">
    <location>
        <begin position="849"/>
        <end position="877"/>
    </location>
</feature>
<protein>
    <submittedName>
        <fullName evidence="7">Hyaluronan mediated motility receptor-like isoform X1</fullName>
    </submittedName>
</protein>
<evidence type="ECO:0000256" key="1">
    <source>
        <dbReference type="ARBA" id="ARBA00004186"/>
    </source>
</evidence>
<dbReference type="STRING" id="84645.A0A498NSY7"/>
<dbReference type="PANTHER" id="PTHR18956:SF6">
    <property type="entry name" value="HYALURONAN MEDIATED MOTILITY RECEPTOR"/>
    <property type="match status" value="1"/>
</dbReference>
<organism evidence="7 8">
    <name type="scientific">Labeo rohita</name>
    <name type="common">Indian major carp</name>
    <name type="synonym">Cyprinus rohita</name>
    <dbReference type="NCBI Taxonomy" id="84645"/>
    <lineage>
        <taxon>Eukaryota</taxon>
        <taxon>Metazoa</taxon>
        <taxon>Chordata</taxon>
        <taxon>Craniata</taxon>
        <taxon>Vertebrata</taxon>
        <taxon>Euteleostomi</taxon>
        <taxon>Actinopterygii</taxon>
        <taxon>Neopterygii</taxon>
        <taxon>Teleostei</taxon>
        <taxon>Ostariophysi</taxon>
        <taxon>Cypriniformes</taxon>
        <taxon>Cyprinidae</taxon>
        <taxon>Labeoninae</taxon>
        <taxon>Labeonini</taxon>
        <taxon>Labeo</taxon>
    </lineage>
</organism>
<evidence type="ECO:0000256" key="3">
    <source>
        <dbReference type="ARBA" id="ARBA00023212"/>
    </source>
</evidence>
<evidence type="ECO:0000259" key="6">
    <source>
        <dbReference type="Pfam" id="PF15908"/>
    </source>
</evidence>
<dbReference type="Proteomes" id="UP000290572">
    <property type="component" value="Unassembled WGS sequence"/>
</dbReference>
<evidence type="ECO:0000313" key="8">
    <source>
        <dbReference type="Proteomes" id="UP000290572"/>
    </source>
</evidence>
<feature type="compositionally biased region" description="Low complexity" evidence="5">
    <location>
        <begin position="44"/>
        <end position="61"/>
    </location>
</feature>